<sequence length="95" mass="10909">MDFTEHQDTLQRMKQQEQDLHDKYQHIVGKTFVKKKDLVANGVSLDESKEFSVESLPEAHRILKGDNCMMTMDYRSDRLNVFLDTSGVCTSVNVG</sequence>
<dbReference type="Proteomes" id="UP001150581">
    <property type="component" value="Unassembled WGS sequence"/>
</dbReference>
<comment type="caution">
    <text evidence="1">The sequence shown here is derived from an EMBL/GenBank/DDBJ whole genome shotgun (WGS) entry which is preliminary data.</text>
</comment>
<gene>
    <name evidence="1" type="ORF">LPJ66_006652</name>
</gene>
<proteinExistence type="predicted"/>
<organism evidence="1 2">
    <name type="scientific">Kickxella alabastrina</name>
    <dbReference type="NCBI Taxonomy" id="61397"/>
    <lineage>
        <taxon>Eukaryota</taxon>
        <taxon>Fungi</taxon>
        <taxon>Fungi incertae sedis</taxon>
        <taxon>Zoopagomycota</taxon>
        <taxon>Kickxellomycotina</taxon>
        <taxon>Kickxellomycetes</taxon>
        <taxon>Kickxellales</taxon>
        <taxon>Kickxellaceae</taxon>
        <taxon>Kickxella</taxon>
    </lineage>
</organism>
<name>A0ACC1IB13_9FUNG</name>
<keyword evidence="2" id="KW-1185">Reference proteome</keyword>
<accession>A0ACC1IB13</accession>
<reference evidence="1" key="1">
    <citation type="submission" date="2022-07" db="EMBL/GenBank/DDBJ databases">
        <title>Phylogenomic reconstructions and comparative analyses of Kickxellomycotina fungi.</title>
        <authorList>
            <person name="Reynolds N.K."/>
            <person name="Stajich J.E."/>
            <person name="Barry K."/>
            <person name="Grigoriev I.V."/>
            <person name="Crous P."/>
            <person name="Smith M.E."/>
        </authorList>
    </citation>
    <scope>NUCLEOTIDE SEQUENCE</scope>
    <source>
        <strain evidence="1">Benny 63K</strain>
    </source>
</reference>
<evidence type="ECO:0000313" key="2">
    <source>
        <dbReference type="Proteomes" id="UP001150581"/>
    </source>
</evidence>
<protein>
    <submittedName>
        <fullName evidence="1">Uncharacterized protein</fullName>
    </submittedName>
</protein>
<evidence type="ECO:0000313" key="1">
    <source>
        <dbReference type="EMBL" id="KAJ1891907.1"/>
    </source>
</evidence>
<dbReference type="EMBL" id="JANBPG010001080">
    <property type="protein sequence ID" value="KAJ1891907.1"/>
    <property type="molecule type" value="Genomic_DNA"/>
</dbReference>